<dbReference type="SUPFAM" id="SSF50249">
    <property type="entry name" value="Nucleic acid-binding proteins"/>
    <property type="match status" value="1"/>
</dbReference>
<organism evidence="3 4">
    <name type="scientific">Umbelopsis vinacea</name>
    <dbReference type="NCBI Taxonomy" id="44442"/>
    <lineage>
        <taxon>Eukaryota</taxon>
        <taxon>Fungi</taxon>
        <taxon>Fungi incertae sedis</taxon>
        <taxon>Mucoromycota</taxon>
        <taxon>Mucoromycotina</taxon>
        <taxon>Umbelopsidomycetes</taxon>
        <taxon>Umbelopsidales</taxon>
        <taxon>Umbelopsidaceae</taxon>
        <taxon>Umbelopsis</taxon>
    </lineage>
</organism>
<dbReference type="Pfam" id="PF00313">
    <property type="entry name" value="CSD"/>
    <property type="match status" value="1"/>
</dbReference>
<feature type="compositionally biased region" description="Low complexity" evidence="1">
    <location>
        <begin position="148"/>
        <end position="163"/>
    </location>
</feature>
<proteinExistence type="predicted"/>
<evidence type="ECO:0000313" key="3">
    <source>
        <dbReference type="EMBL" id="KAG2188019.1"/>
    </source>
</evidence>
<feature type="compositionally biased region" description="Low complexity" evidence="1">
    <location>
        <begin position="215"/>
        <end position="224"/>
    </location>
</feature>
<name>A0A8H7UR89_9FUNG</name>
<dbReference type="InterPro" id="IPR050181">
    <property type="entry name" value="Cold_shock_domain"/>
</dbReference>
<dbReference type="InterPro" id="IPR002059">
    <property type="entry name" value="CSP_DNA-bd"/>
</dbReference>
<protein>
    <recommendedName>
        <fullName evidence="2">CSD domain-containing protein</fullName>
    </recommendedName>
</protein>
<dbReference type="GO" id="GO:0003676">
    <property type="term" value="F:nucleic acid binding"/>
    <property type="evidence" value="ECO:0007669"/>
    <property type="project" value="InterPro"/>
</dbReference>
<evidence type="ECO:0000313" key="4">
    <source>
        <dbReference type="Proteomes" id="UP000612746"/>
    </source>
</evidence>
<accession>A0A8H7UR89</accession>
<dbReference type="PANTHER" id="PTHR11544">
    <property type="entry name" value="COLD SHOCK DOMAIN CONTAINING PROTEINS"/>
    <property type="match status" value="1"/>
</dbReference>
<reference evidence="3" key="1">
    <citation type="submission" date="2020-12" db="EMBL/GenBank/DDBJ databases">
        <title>Metabolic potential, ecology and presence of endohyphal bacteria is reflected in genomic diversity of Mucoromycotina.</title>
        <authorList>
            <person name="Muszewska A."/>
            <person name="Okrasinska A."/>
            <person name="Steczkiewicz K."/>
            <person name="Drgas O."/>
            <person name="Orlowska M."/>
            <person name="Perlinska-Lenart U."/>
            <person name="Aleksandrzak-Piekarczyk T."/>
            <person name="Szatraj K."/>
            <person name="Zielenkiewicz U."/>
            <person name="Pilsyk S."/>
            <person name="Malc E."/>
            <person name="Mieczkowski P."/>
            <person name="Kruszewska J.S."/>
            <person name="Biernat P."/>
            <person name="Pawlowska J."/>
        </authorList>
    </citation>
    <scope>NUCLEOTIDE SEQUENCE</scope>
    <source>
        <strain evidence="3">WA0000051536</strain>
    </source>
</reference>
<dbReference type="InterPro" id="IPR012340">
    <property type="entry name" value="NA-bd_OB-fold"/>
</dbReference>
<dbReference type="Proteomes" id="UP000612746">
    <property type="component" value="Unassembled WGS sequence"/>
</dbReference>
<feature type="region of interest" description="Disordered" evidence="1">
    <location>
        <begin position="148"/>
        <end position="230"/>
    </location>
</feature>
<sequence>MTSSAPRHSGRVKFFNSVKGFGFIIPDDQAGQENIEEVFVHHTAIQNEGGFKSLGEVEYDLVQGPKGMQASNVSGPGGNPVKGDPNAGRRPFESRYDRYGGGQQSGRFGSYGNVFGEIGPYGIPQTQASFPYNMAPYGMYGQQYPANFANNSQSAGNAQQQQQRHGGPFSPVGSPIGYQGYPAQFAQFGQQPMPGSSGAGSGGYHTGYQDRSQQHHSSSNSSNSAGNTTQ</sequence>
<dbReference type="AlphaFoldDB" id="A0A8H7UR89"/>
<dbReference type="EMBL" id="JAEPRA010000002">
    <property type="protein sequence ID" value="KAG2188019.1"/>
    <property type="molecule type" value="Genomic_DNA"/>
</dbReference>
<gene>
    <name evidence="3" type="ORF">INT44_000770</name>
</gene>
<dbReference type="Gene3D" id="2.40.50.140">
    <property type="entry name" value="Nucleic acid-binding proteins"/>
    <property type="match status" value="1"/>
</dbReference>
<evidence type="ECO:0000256" key="1">
    <source>
        <dbReference type="SAM" id="MobiDB-lite"/>
    </source>
</evidence>
<dbReference type="CDD" id="cd04458">
    <property type="entry name" value="CSP_CDS"/>
    <property type="match status" value="1"/>
</dbReference>
<evidence type="ECO:0000259" key="2">
    <source>
        <dbReference type="PROSITE" id="PS51857"/>
    </source>
</evidence>
<dbReference type="OrthoDB" id="422005at2759"/>
<feature type="region of interest" description="Disordered" evidence="1">
    <location>
        <begin position="67"/>
        <end position="104"/>
    </location>
</feature>
<dbReference type="PROSITE" id="PS51857">
    <property type="entry name" value="CSD_2"/>
    <property type="match status" value="1"/>
</dbReference>
<dbReference type="InterPro" id="IPR011129">
    <property type="entry name" value="CSD"/>
</dbReference>
<comment type="caution">
    <text evidence="3">The sequence shown here is derived from an EMBL/GenBank/DDBJ whole genome shotgun (WGS) entry which is preliminary data.</text>
</comment>
<dbReference type="SMART" id="SM00357">
    <property type="entry name" value="CSP"/>
    <property type="match status" value="1"/>
</dbReference>
<feature type="domain" description="CSD" evidence="2">
    <location>
        <begin position="7"/>
        <end position="75"/>
    </location>
</feature>
<keyword evidence="4" id="KW-1185">Reference proteome</keyword>